<name>A0A399EAD4_9DEIN</name>
<evidence type="ECO:0000259" key="7">
    <source>
        <dbReference type="PROSITE" id="PS51900"/>
    </source>
</evidence>
<dbReference type="Gene3D" id="1.10.150.130">
    <property type="match status" value="1"/>
</dbReference>
<dbReference type="GO" id="GO:0006310">
    <property type="term" value="P:DNA recombination"/>
    <property type="evidence" value="ECO:0007669"/>
    <property type="project" value="UniProtKB-KW"/>
</dbReference>
<evidence type="ECO:0000256" key="5">
    <source>
        <dbReference type="PROSITE-ProRule" id="PRU01248"/>
    </source>
</evidence>
<dbReference type="PROSITE" id="PS51898">
    <property type="entry name" value="TYR_RECOMBINASE"/>
    <property type="match status" value="1"/>
</dbReference>
<evidence type="ECO:0000256" key="2">
    <source>
        <dbReference type="ARBA" id="ARBA00022908"/>
    </source>
</evidence>
<dbReference type="InterPro" id="IPR013762">
    <property type="entry name" value="Integrase-like_cat_sf"/>
</dbReference>
<evidence type="ECO:0000256" key="1">
    <source>
        <dbReference type="ARBA" id="ARBA00008857"/>
    </source>
</evidence>
<keyword evidence="4" id="KW-0233">DNA recombination</keyword>
<dbReference type="InterPro" id="IPR044068">
    <property type="entry name" value="CB"/>
</dbReference>
<dbReference type="PROSITE" id="PS51900">
    <property type="entry name" value="CB"/>
    <property type="match status" value="1"/>
</dbReference>
<keyword evidence="2" id="KW-0229">DNA integration</keyword>
<comment type="similarity">
    <text evidence="1">Belongs to the 'phage' integrase family.</text>
</comment>
<dbReference type="AlphaFoldDB" id="A0A399EAD4"/>
<sequence>MSRRTETSYAYYILDFIRFHGKRHPKEMGVEEIRAYLSHLATENNVAASTQNVALSALLFLYRQVLKVNLPNIENIERARRSRRVPVVFTRGEVEQVLSRASGIHHLILSLLYGTGMRLSECLSLRVKDLDFERLEVTVRDGKGEQDRRTMLPRKLVPALHRQLEYARHLHQLDLEEGFGEVEMPYALARKYPNAAKKWGWQYVFPAAHRSKDPSTGRVGRHHLLEHAVQRAMKKAVRAAGIHKHASVHTLRHSFATHLLESGYDIRTVQELLGHKDVKTTMIYTHVLNRGGRGVRSPLDS</sequence>
<organism evidence="8 9">
    <name type="scientific">Meiothermus luteus</name>
    <dbReference type="NCBI Taxonomy" id="2026184"/>
    <lineage>
        <taxon>Bacteria</taxon>
        <taxon>Thermotogati</taxon>
        <taxon>Deinococcota</taxon>
        <taxon>Deinococci</taxon>
        <taxon>Thermales</taxon>
        <taxon>Thermaceae</taxon>
        <taxon>Meiothermus</taxon>
    </lineage>
</organism>
<gene>
    <name evidence="8" type="primary">xerC_4</name>
    <name evidence="8" type="ORF">Mlute_02726</name>
</gene>
<dbReference type="InterPro" id="IPR050090">
    <property type="entry name" value="Tyrosine_recombinase_XerCD"/>
</dbReference>
<dbReference type="GO" id="GO:0015074">
    <property type="term" value="P:DNA integration"/>
    <property type="evidence" value="ECO:0007669"/>
    <property type="project" value="UniProtKB-KW"/>
</dbReference>
<protein>
    <submittedName>
        <fullName evidence="8">Tyrosine recombinase XerC</fullName>
    </submittedName>
</protein>
<keyword evidence="9" id="KW-1185">Reference proteome</keyword>
<feature type="domain" description="Tyr recombinase" evidence="6">
    <location>
        <begin position="84"/>
        <end position="297"/>
    </location>
</feature>
<dbReference type="Pfam" id="PF13495">
    <property type="entry name" value="Phage_int_SAM_4"/>
    <property type="match status" value="1"/>
</dbReference>
<dbReference type="PANTHER" id="PTHR30349">
    <property type="entry name" value="PHAGE INTEGRASE-RELATED"/>
    <property type="match status" value="1"/>
</dbReference>
<dbReference type="InterPro" id="IPR011010">
    <property type="entry name" value="DNA_brk_join_enz"/>
</dbReference>
<dbReference type="CDD" id="cd01193">
    <property type="entry name" value="INT_IntI_C"/>
    <property type="match status" value="1"/>
</dbReference>
<dbReference type="Pfam" id="PF00589">
    <property type="entry name" value="Phage_integrase"/>
    <property type="match status" value="1"/>
</dbReference>
<dbReference type="PANTHER" id="PTHR30349:SF64">
    <property type="entry name" value="PROPHAGE INTEGRASE INTD-RELATED"/>
    <property type="match status" value="1"/>
</dbReference>
<evidence type="ECO:0000313" key="8">
    <source>
        <dbReference type="EMBL" id="RIH81684.1"/>
    </source>
</evidence>
<reference evidence="8 9" key="1">
    <citation type="submission" date="2018-08" db="EMBL/GenBank/DDBJ databases">
        <title>Meiothermus luteus KCTC 52599 genome sequencing project.</title>
        <authorList>
            <person name="Da Costa M.S."/>
            <person name="Albuquerque L."/>
            <person name="Raposo P."/>
            <person name="Froufe H.J.C."/>
            <person name="Barroso C.S."/>
            <person name="Egas C."/>
        </authorList>
    </citation>
    <scope>NUCLEOTIDE SEQUENCE [LARGE SCALE GENOMIC DNA]</scope>
    <source>
        <strain evidence="8 9">KCTC 52599</strain>
    </source>
</reference>
<dbReference type="InterPro" id="IPR004107">
    <property type="entry name" value="Integrase_SAM-like_N"/>
</dbReference>
<dbReference type="EMBL" id="QWKZ01000144">
    <property type="protein sequence ID" value="RIH81684.1"/>
    <property type="molecule type" value="Genomic_DNA"/>
</dbReference>
<dbReference type="InterPro" id="IPR011946">
    <property type="entry name" value="Integrase_integron-type"/>
</dbReference>
<accession>A0A399EAD4</accession>
<evidence type="ECO:0000256" key="3">
    <source>
        <dbReference type="ARBA" id="ARBA00023125"/>
    </source>
</evidence>
<dbReference type="InterPro" id="IPR010998">
    <property type="entry name" value="Integrase_recombinase_N"/>
</dbReference>
<dbReference type="InterPro" id="IPR002104">
    <property type="entry name" value="Integrase_catalytic"/>
</dbReference>
<dbReference type="GO" id="GO:0003677">
    <property type="term" value="F:DNA binding"/>
    <property type="evidence" value="ECO:0007669"/>
    <property type="project" value="UniProtKB-UniRule"/>
</dbReference>
<comment type="caution">
    <text evidence="8">The sequence shown here is derived from an EMBL/GenBank/DDBJ whole genome shotgun (WGS) entry which is preliminary data.</text>
</comment>
<dbReference type="SUPFAM" id="SSF56349">
    <property type="entry name" value="DNA breaking-rejoining enzymes"/>
    <property type="match status" value="1"/>
</dbReference>
<dbReference type="Gene3D" id="1.10.443.10">
    <property type="entry name" value="Intergrase catalytic core"/>
    <property type="match status" value="1"/>
</dbReference>
<proteinExistence type="inferred from homology"/>
<evidence type="ECO:0000256" key="4">
    <source>
        <dbReference type="ARBA" id="ARBA00023172"/>
    </source>
</evidence>
<feature type="domain" description="Core-binding (CB)" evidence="7">
    <location>
        <begin position="1"/>
        <end position="66"/>
    </location>
</feature>
<evidence type="ECO:0000313" key="9">
    <source>
        <dbReference type="Proteomes" id="UP000265800"/>
    </source>
</evidence>
<evidence type="ECO:0000259" key="6">
    <source>
        <dbReference type="PROSITE" id="PS51898"/>
    </source>
</evidence>
<dbReference type="Proteomes" id="UP000265800">
    <property type="component" value="Unassembled WGS sequence"/>
</dbReference>
<dbReference type="NCBIfam" id="TIGR02249">
    <property type="entry name" value="integrase_gron"/>
    <property type="match status" value="1"/>
</dbReference>
<keyword evidence="3 5" id="KW-0238">DNA-binding</keyword>